<sequence length="110" mass="11944">MATATTKALTYDSFASEVLEAPGPVLVDFWAEWCGPCRMVSPVLDEIAREHAGTLTVRKLNADDFPDIAADYHVHSIPTMALFSGGHLVKTIVGARPKAALLRDFAPYLD</sequence>
<feature type="domain" description="Thioredoxin" evidence="11">
    <location>
        <begin position="1"/>
        <end position="110"/>
    </location>
</feature>
<dbReference type="GO" id="GO:0005829">
    <property type="term" value="C:cytosol"/>
    <property type="evidence" value="ECO:0007669"/>
    <property type="project" value="TreeGrafter"/>
</dbReference>
<keyword evidence="13" id="KW-1185">Reference proteome</keyword>
<reference evidence="12 13" key="1">
    <citation type="submission" date="2016-11" db="EMBL/GenBank/DDBJ databases">
        <title>Genome sequences of unsequenced Mycobacteria.</title>
        <authorList>
            <person name="Greninger A.L."/>
            <person name="Fang F."/>
            <person name="Jerome K.R."/>
        </authorList>
    </citation>
    <scope>NUCLEOTIDE SEQUENCE [LARGE SCALE GENOMIC DNA]</scope>
    <source>
        <strain evidence="12 13">M11</strain>
    </source>
</reference>
<evidence type="ECO:0000256" key="10">
    <source>
        <dbReference type="PIRSR" id="PIRSR000077-4"/>
    </source>
</evidence>
<evidence type="ECO:0000256" key="2">
    <source>
        <dbReference type="ARBA" id="ARBA00008987"/>
    </source>
</evidence>
<dbReference type="STRING" id="53378.BRW65_18025"/>
<keyword evidence="4" id="KW-0249">Electron transport</keyword>
<keyword evidence="5 10" id="KW-1015">Disulfide bond</keyword>
<dbReference type="PROSITE" id="PS00194">
    <property type="entry name" value="THIOREDOXIN_1"/>
    <property type="match status" value="1"/>
</dbReference>
<dbReference type="SUPFAM" id="SSF52833">
    <property type="entry name" value="Thioredoxin-like"/>
    <property type="match status" value="1"/>
</dbReference>
<dbReference type="GO" id="GO:0045454">
    <property type="term" value="P:cell redox homeostasis"/>
    <property type="evidence" value="ECO:0007669"/>
    <property type="project" value="TreeGrafter"/>
</dbReference>
<dbReference type="Proteomes" id="UP000186438">
    <property type="component" value="Unassembled WGS sequence"/>
</dbReference>
<dbReference type="RefSeq" id="WP_073877002.1">
    <property type="nucleotide sequence ID" value="NZ_MPNT01000016.1"/>
</dbReference>
<dbReference type="OrthoDB" id="9790390at2"/>
<dbReference type="EMBL" id="MPNT01000016">
    <property type="protein sequence ID" value="OJZ71989.1"/>
    <property type="molecule type" value="Genomic_DNA"/>
</dbReference>
<keyword evidence="6 10" id="KW-0676">Redox-active center</keyword>
<evidence type="ECO:0000313" key="13">
    <source>
        <dbReference type="Proteomes" id="UP000186438"/>
    </source>
</evidence>
<proteinExistence type="inferred from homology"/>
<evidence type="ECO:0000256" key="7">
    <source>
        <dbReference type="NCBIfam" id="TIGR01068"/>
    </source>
</evidence>
<evidence type="ECO:0000256" key="4">
    <source>
        <dbReference type="ARBA" id="ARBA00022982"/>
    </source>
</evidence>
<feature type="site" description="Contributes to redox potential value" evidence="9">
    <location>
        <position position="35"/>
    </location>
</feature>
<comment type="function">
    <text evidence="1">Participates in various redox reactions through the reversible oxidation of its active center dithiol to a disulfide and catalyzes dithiol-disulfide exchange reactions.</text>
</comment>
<feature type="site" description="Deprotonates C-terminal active site Cys" evidence="9">
    <location>
        <position position="28"/>
    </location>
</feature>
<dbReference type="InterPro" id="IPR036249">
    <property type="entry name" value="Thioredoxin-like_sf"/>
</dbReference>
<keyword evidence="3" id="KW-0813">Transport</keyword>
<dbReference type="InterPro" id="IPR013766">
    <property type="entry name" value="Thioredoxin_domain"/>
</dbReference>
<dbReference type="CDD" id="cd02947">
    <property type="entry name" value="TRX_family"/>
    <property type="match status" value="1"/>
</dbReference>
<feature type="active site" description="Nucleophile" evidence="9">
    <location>
        <position position="34"/>
    </location>
</feature>
<feature type="disulfide bond" description="Redox-active" evidence="10">
    <location>
        <begin position="34"/>
        <end position="37"/>
    </location>
</feature>
<evidence type="ECO:0000259" key="11">
    <source>
        <dbReference type="PROSITE" id="PS51352"/>
    </source>
</evidence>
<evidence type="ECO:0000256" key="1">
    <source>
        <dbReference type="ARBA" id="ARBA00003318"/>
    </source>
</evidence>
<dbReference type="GO" id="GO:0015035">
    <property type="term" value="F:protein-disulfide reductase activity"/>
    <property type="evidence" value="ECO:0007669"/>
    <property type="project" value="UniProtKB-UniRule"/>
</dbReference>
<dbReference type="InterPro" id="IPR017937">
    <property type="entry name" value="Thioredoxin_CS"/>
</dbReference>
<comment type="similarity">
    <text evidence="2 8">Belongs to the thioredoxin family.</text>
</comment>
<dbReference type="FunFam" id="3.40.30.10:FF:000001">
    <property type="entry name" value="Thioredoxin"/>
    <property type="match status" value="1"/>
</dbReference>
<dbReference type="Gene3D" id="3.40.30.10">
    <property type="entry name" value="Glutaredoxin"/>
    <property type="match status" value="1"/>
</dbReference>
<evidence type="ECO:0000256" key="3">
    <source>
        <dbReference type="ARBA" id="ARBA00022448"/>
    </source>
</evidence>
<accession>A0A1Q4HS83</accession>
<dbReference type="PROSITE" id="PS51352">
    <property type="entry name" value="THIOREDOXIN_2"/>
    <property type="match status" value="1"/>
</dbReference>
<name>A0A1Q4HS83_9MYCO</name>
<evidence type="ECO:0000313" key="12">
    <source>
        <dbReference type="EMBL" id="OJZ71989.1"/>
    </source>
</evidence>
<comment type="caution">
    <text evidence="12">The sequence shown here is derived from an EMBL/GenBank/DDBJ whole genome shotgun (WGS) entry which is preliminary data.</text>
</comment>
<dbReference type="NCBIfam" id="TIGR01068">
    <property type="entry name" value="thioredoxin"/>
    <property type="match status" value="1"/>
</dbReference>
<evidence type="ECO:0000256" key="5">
    <source>
        <dbReference type="ARBA" id="ARBA00023157"/>
    </source>
</evidence>
<gene>
    <name evidence="12" type="ORF">BRW65_18025</name>
</gene>
<feature type="site" description="Contributes to redox potential value" evidence="9">
    <location>
        <position position="36"/>
    </location>
</feature>
<dbReference type="PIRSF" id="PIRSF000077">
    <property type="entry name" value="Thioredoxin"/>
    <property type="match status" value="1"/>
</dbReference>
<dbReference type="InterPro" id="IPR005746">
    <property type="entry name" value="Thioredoxin"/>
</dbReference>
<dbReference type="PRINTS" id="PR00421">
    <property type="entry name" value="THIOREDOXIN"/>
</dbReference>
<feature type="active site" description="Nucleophile" evidence="9">
    <location>
        <position position="37"/>
    </location>
</feature>
<dbReference type="Pfam" id="PF00085">
    <property type="entry name" value="Thioredoxin"/>
    <property type="match status" value="1"/>
</dbReference>
<evidence type="ECO:0000256" key="8">
    <source>
        <dbReference type="PIRNR" id="PIRNR000077"/>
    </source>
</evidence>
<organism evidence="12 13">
    <name type="scientific">Mycobacterium paraffinicum</name>
    <dbReference type="NCBI Taxonomy" id="53378"/>
    <lineage>
        <taxon>Bacteria</taxon>
        <taxon>Bacillati</taxon>
        <taxon>Actinomycetota</taxon>
        <taxon>Actinomycetes</taxon>
        <taxon>Mycobacteriales</taxon>
        <taxon>Mycobacteriaceae</taxon>
        <taxon>Mycobacterium</taxon>
    </lineage>
</organism>
<dbReference type="PANTHER" id="PTHR45663:SF11">
    <property type="entry name" value="GEO12009P1"/>
    <property type="match status" value="1"/>
</dbReference>
<evidence type="ECO:0000256" key="6">
    <source>
        <dbReference type="ARBA" id="ARBA00023284"/>
    </source>
</evidence>
<evidence type="ECO:0000256" key="9">
    <source>
        <dbReference type="PIRSR" id="PIRSR000077-1"/>
    </source>
</evidence>
<dbReference type="AlphaFoldDB" id="A0A1Q4HS83"/>
<dbReference type="PANTHER" id="PTHR45663">
    <property type="entry name" value="GEO12009P1"/>
    <property type="match status" value="1"/>
</dbReference>
<protein>
    <recommendedName>
        <fullName evidence="7 8">Thioredoxin</fullName>
    </recommendedName>
</protein>